<feature type="transmembrane region" description="Helical" evidence="1">
    <location>
        <begin position="31"/>
        <end position="52"/>
    </location>
</feature>
<feature type="transmembrane region" description="Helical" evidence="1">
    <location>
        <begin position="168"/>
        <end position="188"/>
    </location>
</feature>
<gene>
    <name evidence="3" type="ORF">EQG63_07130</name>
</gene>
<evidence type="ECO:0000313" key="3">
    <source>
        <dbReference type="EMBL" id="RXR19212.1"/>
    </source>
</evidence>
<keyword evidence="1" id="KW-0472">Membrane</keyword>
<feature type="domain" description="Vitamin uptake-like sensor" evidence="2">
    <location>
        <begin position="16"/>
        <end position="222"/>
    </location>
</feature>
<dbReference type="InterPro" id="IPR048533">
    <property type="entry name" value="VUPS"/>
</dbReference>
<protein>
    <recommendedName>
        <fullName evidence="2">Vitamin uptake-like sensor domain-containing protein</fullName>
    </recommendedName>
</protein>
<accession>A0A4Q1K3Q4</accession>
<keyword evidence="1" id="KW-1133">Transmembrane helix</keyword>
<feature type="transmembrane region" description="Helical" evidence="1">
    <location>
        <begin position="92"/>
        <end position="113"/>
    </location>
</feature>
<proteinExistence type="predicted"/>
<dbReference type="RefSeq" id="WP_129435670.1">
    <property type="nucleotide sequence ID" value="NZ_SBKO01000002.1"/>
</dbReference>
<keyword evidence="1" id="KW-0812">Transmembrane</keyword>
<evidence type="ECO:0000256" key="1">
    <source>
        <dbReference type="SAM" id="Phobius"/>
    </source>
</evidence>
<keyword evidence="4" id="KW-1185">Reference proteome</keyword>
<feature type="transmembrane region" description="Helical" evidence="1">
    <location>
        <begin position="133"/>
        <end position="156"/>
    </location>
</feature>
<evidence type="ECO:0000259" key="2">
    <source>
        <dbReference type="Pfam" id="PF20973"/>
    </source>
</evidence>
<name>A0A4Q1K3Q4_9FLAO</name>
<feature type="transmembrane region" description="Helical" evidence="1">
    <location>
        <begin position="58"/>
        <end position="80"/>
    </location>
</feature>
<dbReference type="OrthoDB" id="1343708at2"/>
<evidence type="ECO:0000313" key="4">
    <source>
        <dbReference type="Proteomes" id="UP000290283"/>
    </source>
</evidence>
<sequence length="252" mass="28531">MNALSLLIFEIVIISGAILFLHKLRNHLGIGLLLIFLGTVQFYQTVLASSVYNEIFDGVVVSPGSAILFTSTLFSVLLIFHTEGVKVTRTAIFGVLLSNVLLSILSIITLYQLKVDDFSVFQDYLNEILNFDVTLFLIGTCLLLFDLFLIVIIYQFLNLKLKMVNTIFKIYIPLSLVALFDSVMFYGINFFSIETNLNLLFSNVIGKQIATLLFSIFLFFYLKFSKLLLPREIPNNLDDVIAVFTFDDNNAK</sequence>
<organism evidence="3 4">
    <name type="scientific">Flavobacterium amnicola</name>
    <dbReference type="NCBI Taxonomy" id="2506422"/>
    <lineage>
        <taxon>Bacteria</taxon>
        <taxon>Pseudomonadati</taxon>
        <taxon>Bacteroidota</taxon>
        <taxon>Flavobacteriia</taxon>
        <taxon>Flavobacteriales</taxon>
        <taxon>Flavobacteriaceae</taxon>
        <taxon>Flavobacterium</taxon>
    </lineage>
</organism>
<dbReference type="EMBL" id="SBKO01000002">
    <property type="protein sequence ID" value="RXR19212.1"/>
    <property type="molecule type" value="Genomic_DNA"/>
</dbReference>
<dbReference type="Pfam" id="PF20973">
    <property type="entry name" value="VUPS"/>
    <property type="match status" value="1"/>
</dbReference>
<feature type="transmembrane region" description="Helical" evidence="1">
    <location>
        <begin position="200"/>
        <end position="222"/>
    </location>
</feature>
<feature type="transmembrane region" description="Helical" evidence="1">
    <location>
        <begin position="6"/>
        <end position="24"/>
    </location>
</feature>
<reference evidence="4" key="1">
    <citation type="submission" date="2019-01" db="EMBL/GenBank/DDBJ databases">
        <title>Cytophagaceae bacterium strain CAR-16.</title>
        <authorList>
            <person name="Chen W.-M."/>
        </authorList>
    </citation>
    <scope>NUCLEOTIDE SEQUENCE [LARGE SCALE GENOMIC DNA]</scope>
    <source>
        <strain evidence="4">LLJ-11</strain>
    </source>
</reference>
<comment type="caution">
    <text evidence="3">The sequence shown here is derived from an EMBL/GenBank/DDBJ whole genome shotgun (WGS) entry which is preliminary data.</text>
</comment>
<dbReference type="Proteomes" id="UP000290283">
    <property type="component" value="Unassembled WGS sequence"/>
</dbReference>
<dbReference type="AlphaFoldDB" id="A0A4Q1K3Q4"/>